<accession>A0A1L9UYJ0</accession>
<dbReference type="GO" id="GO:0018580">
    <property type="term" value="F:nitronate monooxygenase activity"/>
    <property type="evidence" value="ECO:0007669"/>
    <property type="project" value="InterPro"/>
</dbReference>
<sequence length="370" mass="39467">MSEPRSIHQLYPWTQSPLIVSAPMRDVSGPALAVAVSGAGGLGFIAGGDDVSNLEAKLIEAQELIVAHKAREASPDKSRLLLHEDSTLPVGVGVINWGADLDRALSLIVKYRPCAVWLFAPTTSAADQIPWVENIRERTDGEVSIWVQVGNVEDAMDAVAQLRPDVLVAQGSDGGGHGLANSASVLALVPELIDQLNTTRPGMKSPAPVPKIVAAGGIVDGRGAAAAFTLGAEAIAMGTRFLASFEANIPKDYQKAVVTTGDGGLNTARAHIFDSARGTSKWPTKYLPRGILNRTYTDFKDGKVTEPASYNQYHEALSHEKEKYGPDGKIDTFVGTAVGLVKEVMPAADIVRRIVWETESILRSDRLSKL</sequence>
<dbReference type="Pfam" id="PF03060">
    <property type="entry name" value="NMO"/>
    <property type="match status" value="1"/>
</dbReference>
<dbReference type="GeneID" id="93572186"/>
<gene>
    <name evidence="4" type="ORF">ASPBRDRAFT_170941</name>
</gene>
<evidence type="ECO:0000313" key="4">
    <source>
        <dbReference type="EMBL" id="OJJ76730.1"/>
    </source>
</evidence>
<dbReference type="PANTHER" id="PTHR32332:SF34">
    <property type="entry name" value="2-NITROPROPANE DIOXYGENASE FAMILY, PUTATIVE-RELATED"/>
    <property type="match status" value="1"/>
</dbReference>
<evidence type="ECO:0000256" key="3">
    <source>
        <dbReference type="ARBA" id="ARBA00023002"/>
    </source>
</evidence>
<organism evidence="4 5">
    <name type="scientific">Aspergillus brasiliensis (strain CBS 101740 / IMI 381727 / IBT 21946)</name>
    <dbReference type="NCBI Taxonomy" id="767769"/>
    <lineage>
        <taxon>Eukaryota</taxon>
        <taxon>Fungi</taxon>
        <taxon>Dikarya</taxon>
        <taxon>Ascomycota</taxon>
        <taxon>Pezizomycotina</taxon>
        <taxon>Eurotiomycetes</taxon>
        <taxon>Eurotiomycetidae</taxon>
        <taxon>Eurotiales</taxon>
        <taxon>Aspergillaceae</taxon>
        <taxon>Aspergillus</taxon>
        <taxon>Aspergillus subgen. Circumdati</taxon>
    </lineage>
</organism>
<keyword evidence="2" id="KW-0288">FMN</keyword>
<dbReference type="InterPro" id="IPR004136">
    <property type="entry name" value="NMO"/>
</dbReference>
<dbReference type="Gene3D" id="3.20.20.70">
    <property type="entry name" value="Aldolase class I"/>
    <property type="match status" value="1"/>
</dbReference>
<dbReference type="AlphaFoldDB" id="A0A1L9UYJ0"/>
<proteinExistence type="predicted"/>
<protein>
    <submittedName>
        <fullName evidence="4">Uncharacterized protein</fullName>
    </submittedName>
</protein>
<dbReference type="InterPro" id="IPR013785">
    <property type="entry name" value="Aldolase_TIM"/>
</dbReference>
<dbReference type="CDD" id="cd04730">
    <property type="entry name" value="NPD_like"/>
    <property type="match status" value="1"/>
</dbReference>
<dbReference type="EMBL" id="KV878680">
    <property type="protein sequence ID" value="OJJ76730.1"/>
    <property type="molecule type" value="Genomic_DNA"/>
</dbReference>
<evidence type="ECO:0000256" key="1">
    <source>
        <dbReference type="ARBA" id="ARBA00022630"/>
    </source>
</evidence>
<evidence type="ECO:0000313" key="5">
    <source>
        <dbReference type="Proteomes" id="UP000184499"/>
    </source>
</evidence>
<name>A0A1L9UYJ0_ASPBC</name>
<dbReference type="OMA" id="ISIWVQV"/>
<reference evidence="5" key="1">
    <citation type="journal article" date="2017" name="Genome Biol.">
        <title>Comparative genomics reveals high biological diversity and specific adaptations in the industrially and medically important fungal genus Aspergillus.</title>
        <authorList>
            <person name="de Vries R.P."/>
            <person name="Riley R."/>
            <person name="Wiebenga A."/>
            <person name="Aguilar-Osorio G."/>
            <person name="Amillis S."/>
            <person name="Uchima C.A."/>
            <person name="Anderluh G."/>
            <person name="Asadollahi M."/>
            <person name="Askin M."/>
            <person name="Barry K."/>
            <person name="Battaglia E."/>
            <person name="Bayram O."/>
            <person name="Benocci T."/>
            <person name="Braus-Stromeyer S.A."/>
            <person name="Caldana C."/>
            <person name="Canovas D."/>
            <person name="Cerqueira G.C."/>
            <person name="Chen F."/>
            <person name="Chen W."/>
            <person name="Choi C."/>
            <person name="Clum A."/>
            <person name="Dos Santos R.A."/>
            <person name="Damasio A.R."/>
            <person name="Diallinas G."/>
            <person name="Emri T."/>
            <person name="Fekete E."/>
            <person name="Flipphi M."/>
            <person name="Freyberg S."/>
            <person name="Gallo A."/>
            <person name="Gournas C."/>
            <person name="Habgood R."/>
            <person name="Hainaut M."/>
            <person name="Harispe M.L."/>
            <person name="Henrissat B."/>
            <person name="Hilden K.S."/>
            <person name="Hope R."/>
            <person name="Hossain A."/>
            <person name="Karabika E."/>
            <person name="Karaffa L."/>
            <person name="Karanyi Z."/>
            <person name="Krasevec N."/>
            <person name="Kuo A."/>
            <person name="Kusch H."/>
            <person name="LaButti K."/>
            <person name="Lagendijk E.L."/>
            <person name="Lapidus A."/>
            <person name="Levasseur A."/>
            <person name="Lindquist E."/>
            <person name="Lipzen A."/>
            <person name="Logrieco A.F."/>
            <person name="MacCabe A."/>
            <person name="Maekelae M.R."/>
            <person name="Malavazi I."/>
            <person name="Melin P."/>
            <person name="Meyer V."/>
            <person name="Mielnichuk N."/>
            <person name="Miskei M."/>
            <person name="Molnar A.P."/>
            <person name="Mule G."/>
            <person name="Ngan C.Y."/>
            <person name="Orejas M."/>
            <person name="Orosz E."/>
            <person name="Ouedraogo J.P."/>
            <person name="Overkamp K.M."/>
            <person name="Park H.-S."/>
            <person name="Perrone G."/>
            <person name="Piumi F."/>
            <person name="Punt P.J."/>
            <person name="Ram A.F."/>
            <person name="Ramon A."/>
            <person name="Rauscher S."/>
            <person name="Record E."/>
            <person name="Riano-Pachon D.M."/>
            <person name="Robert V."/>
            <person name="Roehrig J."/>
            <person name="Ruller R."/>
            <person name="Salamov A."/>
            <person name="Salih N.S."/>
            <person name="Samson R.A."/>
            <person name="Sandor E."/>
            <person name="Sanguinetti M."/>
            <person name="Schuetze T."/>
            <person name="Sepcic K."/>
            <person name="Shelest E."/>
            <person name="Sherlock G."/>
            <person name="Sophianopoulou V."/>
            <person name="Squina F.M."/>
            <person name="Sun H."/>
            <person name="Susca A."/>
            <person name="Todd R.B."/>
            <person name="Tsang A."/>
            <person name="Unkles S.E."/>
            <person name="van de Wiele N."/>
            <person name="van Rossen-Uffink D."/>
            <person name="Oliveira J.V."/>
            <person name="Vesth T.C."/>
            <person name="Visser J."/>
            <person name="Yu J.-H."/>
            <person name="Zhou M."/>
            <person name="Andersen M.R."/>
            <person name="Archer D.B."/>
            <person name="Baker S.E."/>
            <person name="Benoit I."/>
            <person name="Brakhage A.A."/>
            <person name="Braus G.H."/>
            <person name="Fischer R."/>
            <person name="Frisvad J.C."/>
            <person name="Goldman G.H."/>
            <person name="Houbraken J."/>
            <person name="Oakley B."/>
            <person name="Pocsi I."/>
            <person name="Scazzocchio C."/>
            <person name="Seiboth B."/>
            <person name="vanKuyk P.A."/>
            <person name="Wortman J."/>
            <person name="Dyer P.S."/>
            <person name="Grigoriev I.V."/>
        </authorList>
    </citation>
    <scope>NUCLEOTIDE SEQUENCE [LARGE SCALE GENOMIC DNA]</scope>
    <source>
        <strain evidence="5">CBS 101740 / IMI 381727 / IBT 21946</strain>
    </source>
</reference>
<dbReference type="VEuPathDB" id="FungiDB:ASPBRDRAFT_170941"/>
<dbReference type="SUPFAM" id="SSF51412">
    <property type="entry name" value="Inosine monophosphate dehydrogenase (IMPDH)"/>
    <property type="match status" value="1"/>
</dbReference>
<dbReference type="RefSeq" id="XP_067483977.1">
    <property type="nucleotide sequence ID" value="XM_067619698.1"/>
</dbReference>
<dbReference type="Proteomes" id="UP000184499">
    <property type="component" value="Unassembled WGS sequence"/>
</dbReference>
<evidence type="ECO:0000256" key="2">
    <source>
        <dbReference type="ARBA" id="ARBA00022643"/>
    </source>
</evidence>
<dbReference type="OrthoDB" id="2349068at2759"/>
<keyword evidence="1" id="KW-0285">Flavoprotein</keyword>
<keyword evidence="3" id="KW-0560">Oxidoreductase</keyword>
<keyword evidence="5" id="KW-1185">Reference proteome</keyword>
<dbReference type="STRING" id="767769.A0A1L9UYJ0"/>
<dbReference type="PANTHER" id="PTHR32332">
    <property type="entry name" value="2-NITROPROPANE DIOXYGENASE"/>
    <property type="match status" value="1"/>
</dbReference>